<evidence type="ECO:0000256" key="7">
    <source>
        <dbReference type="ARBA" id="ARBA00022741"/>
    </source>
</evidence>
<dbReference type="STRING" id="447.Lboz_0293"/>
<dbReference type="SUPFAM" id="SSF52540">
    <property type="entry name" value="P-loop containing nucleoside triphosphate hydrolases"/>
    <property type="match status" value="1"/>
</dbReference>
<keyword evidence="12" id="KW-1185">Reference proteome</keyword>
<dbReference type="AlphaFoldDB" id="A0A0W0S1H0"/>
<dbReference type="InterPro" id="IPR027417">
    <property type="entry name" value="P-loop_NTPase"/>
</dbReference>
<evidence type="ECO:0000313" key="12">
    <source>
        <dbReference type="Proteomes" id="UP000054695"/>
    </source>
</evidence>
<dbReference type="Proteomes" id="UP000054695">
    <property type="component" value="Unassembled WGS sequence"/>
</dbReference>
<evidence type="ECO:0000256" key="10">
    <source>
        <dbReference type="ARBA" id="ARBA00032441"/>
    </source>
</evidence>
<comment type="caution">
    <text evidence="11">The sequence shown here is derived from an EMBL/GenBank/DDBJ whole genome shotgun (WGS) entry which is preliminary data.</text>
</comment>
<keyword evidence="8" id="KW-0067">ATP-binding</keyword>
<dbReference type="GO" id="GO:0005524">
    <property type="term" value="F:ATP binding"/>
    <property type="evidence" value="ECO:0007669"/>
    <property type="project" value="UniProtKB-KW"/>
</dbReference>
<accession>A0A0W0S1H0</accession>
<dbReference type="OrthoDB" id="9800307at2"/>
<evidence type="ECO:0000256" key="1">
    <source>
        <dbReference type="ARBA" id="ARBA00004496"/>
    </source>
</evidence>
<dbReference type="PATRIC" id="fig|447.4.peg.317"/>
<dbReference type="Pfam" id="PF02367">
    <property type="entry name" value="TsaE"/>
    <property type="match status" value="1"/>
</dbReference>
<evidence type="ECO:0000256" key="5">
    <source>
        <dbReference type="ARBA" id="ARBA00022694"/>
    </source>
</evidence>
<reference evidence="11 12" key="1">
    <citation type="submission" date="2015-11" db="EMBL/GenBank/DDBJ databases">
        <title>Genomic analysis of 38 Legionella species identifies large and diverse effector repertoires.</title>
        <authorList>
            <person name="Burstein D."/>
            <person name="Amaro F."/>
            <person name="Zusman T."/>
            <person name="Lifshitz Z."/>
            <person name="Cohen O."/>
            <person name="Gilbert J.A."/>
            <person name="Pupko T."/>
            <person name="Shuman H.A."/>
            <person name="Segal G."/>
        </authorList>
    </citation>
    <scope>NUCLEOTIDE SEQUENCE [LARGE SCALE GENOMIC DNA]</scope>
    <source>
        <strain evidence="11 12">WIGA</strain>
    </source>
</reference>
<dbReference type="PANTHER" id="PTHR33540">
    <property type="entry name" value="TRNA THREONYLCARBAMOYLADENOSINE BIOSYNTHESIS PROTEIN TSAE"/>
    <property type="match status" value="1"/>
</dbReference>
<protein>
    <recommendedName>
        <fullName evidence="3">tRNA threonylcarbamoyladenosine biosynthesis protein TsaE</fullName>
    </recommendedName>
    <alternativeName>
        <fullName evidence="10">t(6)A37 threonylcarbamoyladenosine biosynthesis protein TsaE</fullName>
    </alternativeName>
</protein>
<evidence type="ECO:0000256" key="9">
    <source>
        <dbReference type="ARBA" id="ARBA00022842"/>
    </source>
</evidence>
<keyword evidence="7" id="KW-0547">Nucleotide-binding</keyword>
<dbReference type="GO" id="GO:0005737">
    <property type="term" value="C:cytoplasm"/>
    <property type="evidence" value="ECO:0007669"/>
    <property type="project" value="UniProtKB-SubCell"/>
</dbReference>
<keyword evidence="6" id="KW-0479">Metal-binding</keyword>
<comment type="subcellular location">
    <subcellularLocation>
        <location evidence="1">Cytoplasm</location>
    </subcellularLocation>
</comment>
<evidence type="ECO:0000313" key="11">
    <source>
        <dbReference type="EMBL" id="KTC77340.1"/>
    </source>
</evidence>
<gene>
    <name evidence="11" type="primary">yjeE</name>
    <name evidence="11" type="ORF">Lboz_0293</name>
</gene>
<sequence length="162" mass="18081">MMINSESNTVITLNLPDETASENFAAHLASCLCPSLIMTFSGDLGAGKTTIIRAMLKHLGIQSAIKSPTFSLVESYTCNHLTIHHFDLYRIHHEEELEYMGFRDYFTQESICCIEWAEHAGRALPHIDIRFKLGIKGAGREMQIMALSAAGKRILARLAGER</sequence>
<organism evidence="11 12">
    <name type="scientific">Legionella bozemanae</name>
    <name type="common">Fluoribacter bozemanae</name>
    <dbReference type="NCBI Taxonomy" id="447"/>
    <lineage>
        <taxon>Bacteria</taxon>
        <taxon>Pseudomonadati</taxon>
        <taxon>Pseudomonadota</taxon>
        <taxon>Gammaproteobacteria</taxon>
        <taxon>Legionellales</taxon>
        <taxon>Legionellaceae</taxon>
        <taxon>Legionella</taxon>
    </lineage>
</organism>
<dbReference type="Gene3D" id="3.40.50.300">
    <property type="entry name" value="P-loop containing nucleotide triphosphate hydrolases"/>
    <property type="match status" value="1"/>
</dbReference>
<keyword evidence="9" id="KW-0460">Magnesium</keyword>
<dbReference type="EMBL" id="LNXU01000002">
    <property type="protein sequence ID" value="KTC77340.1"/>
    <property type="molecule type" value="Genomic_DNA"/>
</dbReference>
<comment type="similarity">
    <text evidence="2">Belongs to the TsaE family.</text>
</comment>
<evidence type="ECO:0000256" key="2">
    <source>
        <dbReference type="ARBA" id="ARBA00007599"/>
    </source>
</evidence>
<evidence type="ECO:0000256" key="4">
    <source>
        <dbReference type="ARBA" id="ARBA00022490"/>
    </source>
</evidence>
<evidence type="ECO:0000256" key="3">
    <source>
        <dbReference type="ARBA" id="ARBA00019010"/>
    </source>
</evidence>
<dbReference type="GO" id="GO:0046872">
    <property type="term" value="F:metal ion binding"/>
    <property type="evidence" value="ECO:0007669"/>
    <property type="project" value="UniProtKB-KW"/>
</dbReference>
<dbReference type="InterPro" id="IPR003442">
    <property type="entry name" value="T6A_TsaE"/>
</dbReference>
<evidence type="ECO:0000256" key="8">
    <source>
        <dbReference type="ARBA" id="ARBA00022840"/>
    </source>
</evidence>
<proteinExistence type="inferred from homology"/>
<evidence type="ECO:0000256" key="6">
    <source>
        <dbReference type="ARBA" id="ARBA00022723"/>
    </source>
</evidence>
<name>A0A0W0S1H0_LEGBO</name>
<keyword evidence="4" id="KW-0963">Cytoplasm</keyword>
<dbReference type="PANTHER" id="PTHR33540:SF2">
    <property type="entry name" value="TRNA THREONYLCARBAMOYLADENOSINE BIOSYNTHESIS PROTEIN TSAE"/>
    <property type="match status" value="1"/>
</dbReference>
<keyword evidence="5" id="KW-0819">tRNA processing</keyword>
<dbReference type="NCBIfam" id="TIGR00150">
    <property type="entry name" value="T6A_YjeE"/>
    <property type="match status" value="1"/>
</dbReference>
<dbReference type="GO" id="GO:0002949">
    <property type="term" value="P:tRNA threonylcarbamoyladenosine modification"/>
    <property type="evidence" value="ECO:0007669"/>
    <property type="project" value="InterPro"/>
</dbReference>